<protein>
    <submittedName>
        <fullName evidence="4">Nucleoside deaminase</fullName>
    </submittedName>
</protein>
<evidence type="ECO:0000256" key="2">
    <source>
        <dbReference type="ARBA" id="ARBA00022833"/>
    </source>
</evidence>
<dbReference type="Gene3D" id="3.40.140.10">
    <property type="entry name" value="Cytidine Deaminase, domain 2"/>
    <property type="match status" value="1"/>
</dbReference>
<evidence type="ECO:0000259" key="3">
    <source>
        <dbReference type="PROSITE" id="PS51747"/>
    </source>
</evidence>
<dbReference type="RefSeq" id="WP_159361502.1">
    <property type="nucleotide sequence ID" value="NZ_CP047394.1"/>
</dbReference>
<dbReference type="GO" id="GO:0002100">
    <property type="term" value="P:tRNA wobble adenosine to inosine editing"/>
    <property type="evidence" value="ECO:0007669"/>
    <property type="project" value="TreeGrafter"/>
</dbReference>
<dbReference type="SUPFAM" id="SSF53927">
    <property type="entry name" value="Cytidine deaminase-like"/>
    <property type="match status" value="1"/>
</dbReference>
<evidence type="ECO:0000313" key="5">
    <source>
        <dbReference type="Proteomes" id="UP000465062"/>
    </source>
</evidence>
<dbReference type="PANTHER" id="PTHR11079">
    <property type="entry name" value="CYTOSINE DEAMINASE FAMILY MEMBER"/>
    <property type="match status" value="1"/>
</dbReference>
<dbReference type="AlphaFoldDB" id="A0A6I6UN37"/>
<dbReference type="Proteomes" id="UP000465062">
    <property type="component" value="Chromosome"/>
</dbReference>
<dbReference type="PANTHER" id="PTHR11079:SF202">
    <property type="entry name" value="TRNA-SPECIFIC ADENOSINE DEAMINASE"/>
    <property type="match status" value="1"/>
</dbReference>
<dbReference type="InterPro" id="IPR016193">
    <property type="entry name" value="Cytidine_deaminase-like"/>
</dbReference>
<evidence type="ECO:0000313" key="4">
    <source>
        <dbReference type="EMBL" id="QHE60551.1"/>
    </source>
</evidence>
<dbReference type="PROSITE" id="PS00903">
    <property type="entry name" value="CYT_DCMP_DEAMINASES_1"/>
    <property type="match status" value="1"/>
</dbReference>
<dbReference type="EMBL" id="CP047394">
    <property type="protein sequence ID" value="QHE60551.1"/>
    <property type="molecule type" value="Genomic_DNA"/>
</dbReference>
<sequence>MLNHRFFLELALEEAEKALNDHTYPVGAVIVDENQNIISTGRNRVHSHQDATAHAEMDAIRNAGSSIFKAKIEGETLTIYTTVEPCLMCTGGILFSKIRRVVWLVNDGAGFGGYKRVNASGIFERKLNEVDVLEEPYADLKSKQLELMRRWEENPNHVVNLRNAFKKGG</sequence>
<organism evidence="4 5">
    <name type="scientific">Rossellomorea vietnamensis</name>
    <dbReference type="NCBI Taxonomy" id="218284"/>
    <lineage>
        <taxon>Bacteria</taxon>
        <taxon>Bacillati</taxon>
        <taxon>Bacillota</taxon>
        <taxon>Bacilli</taxon>
        <taxon>Bacillales</taxon>
        <taxon>Bacillaceae</taxon>
        <taxon>Rossellomorea</taxon>
    </lineage>
</organism>
<dbReference type="GO" id="GO:0052717">
    <property type="term" value="F:tRNA-specific adenosine-34 deaminase activity"/>
    <property type="evidence" value="ECO:0007669"/>
    <property type="project" value="TreeGrafter"/>
</dbReference>
<name>A0A6I6UN37_9BACI</name>
<dbReference type="Pfam" id="PF00383">
    <property type="entry name" value="dCMP_cyt_deam_1"/>
    <property type="match status" value="1"/>
</dbReference>
<accession>A0A6I6UN37</accession>
<feature type="domain" description="CMP/dCMP-type deaminase" evidence="3">
    <location>
        <begin position="2"/>
        <end position="114"/>
    </location>
</feature>
<evidence type="ECO:0000256" key="1">
    <source>
        <dbReference type="ARBA" id="ARBA00022723"/>
    </source>
</evidence>
<keyword evidence="2" id="KW-0862">Zinc</keyword>
<reference evidence="4 5" key="1">
    <citation type="submission" date="2019-06" db="EMBL/GenBank/DDBJ databases">
        <title>An operon consisting of a P-type ATPase gene and a transcriptional regular gene given the different cadmium resistance in Bacillus vietamensis 151-6 and Bacillus marisflavi 151-25.</title>
        <authorList>
            <person name="Yu X."/>
        </authorList>
    </citation>
    <scope>NUCLEOTIDE SEQUENCE [LARGE SCALE GENOMIC DNA]</scope>
    <source>
        <strain evidence="4 5">151-6</strain>
    </source>
</reference>
<dbReference type="PROSITE" id="PS51747">
    <property type="entry name" value="CYT_DCMP_DEAMINASES_2"/>
    <property type="match status" value="1"/>
</dbReference>
<dbReference type="InterPro" id="IPR002125">
    <property type="entry name" value="CMP_dCMP_dom"/>
</dbReference>
<gene>
    <name evidence="4" type="ORF">FHE72_05450</name>
</gene>
<dbReference type="InterPro" id="IPR016192">
    <property type="entry name" value="APOBEC/CMP_deaminase_Zn-bd"/>
</dbReference>
<dbReference type="CDD" id="cd01285">
    <property type="entry name" value="nucleoside_deaminase"/>
    <property type="match status" value="1"/>
</dbReference>
<dbReference type="KEGG" id="bvq:FHE72_05450"/>
<keyword evidence="1" id="KW-0479">Metal-binding</keyword>
<dbReference type="GO" id="GO:0008270">
    <property type="term" value="F:zinc ion binding"/>
    <property type="evidence" value="ECO:0007669"/>
    <property type="project" value="InterPro"/>
</dbReference>
<proteinExistence type="predicted"/>